<comment type="similarity">
    <text evidence="1">Belongs to the Gfo/Idh/MocA family.</text>
</comment>
<dbReference type="Pfam" id="PF02894">
    <property type="entry name" value="GFO_IDH_MocA_C"/>
    <property type="match status" value="1"/>
</dbReference>
<dbReference type="RefSeq" id="WP_338202505.1">
    <property type="nucleotide sequence ID" value="NZ_JAEKNR010000139.1"/>
</dbReference>
<dbReference type="EMBL" id="JAEKNR010000139">
    <property type="protein sequence ID" value="MBJ7599099.1"/>
    <property type="molecule type" value="Genomic_DNA"/>
</dbReference>
<dbReference type="InterPro" id="IPR004104">
    <property type="entry name" value="Gfo/Idh/MocA-like_OxRdtase_C"/>
</dbReference>
<protein>
    <submittedName>
        <fullName evidence="6">Gfo/Idh/MocA family oxidoreductase</fullName>
    </submittedName>
</protein>
<dbReference type="InterPro" id="IPR050424">
    <property type="entry name" value="Gfo-Idh-MocA_inositol_DH"/>
</dbReference>
<evidence type="ECO:0000313" key="6">
    <source>
        <dbReference type="EMBL" id="MBJ7599099.1"/>
    </source>
</evidence>
<dbReference type="InterPro" id="IPR036291">
    <property type="entry name" value="NAD(P)-bd_dom_sf"/>
</dbReference>
<dbReference type="Proteomes" id="UP000612893">
    <property type="component" value="Unassembled WGS sequence"/>
</dbReference>
<evidence type="ECO:0000259" key="4">
    <source>
        <dbReference type="Pfam" id="PF01408"/>
    </source>
</evidence>
<feature type="domain" description="Gfo/Idh/MocA-like oxidoreductase C-terminal" evidence="5">
    <location>
        <begin position="136"/>
        <end position="322"/>
    </location>
</feature>
<dbReference type="Pfam" id="PF01408">
    <property type="entry name" value="GFO_IDH_MocA"/>
    <property type="match status" value="1"/>
</dbReference>
<evidence type="ECO:0000256" key="2">
    <source>
        <dbReference type="ARBA" id="ARBA00023002"/>
    </source>
</evidence>
<evidence type="ECO:0000259" key="5">
    <source>
        <dbReference type="Pfam" id="PF02894"/>
    </source>
</evidence>
<keyword evidence="7" id="KW-1185">Reference proteome</keyword>
<comment type="caution">
    <text evidence="6">The sequence shown here is derived from an EMBL/GenBank/DDBJ whole genome shotgun (WGS) entry which is preliminary data.</text>
</comment>
<dbReference type="PANTHER" id="PTHR43593:SF1">
    <property type="entry name" value="INOSITOL 2-DEHYDROGENASE"/>
    <property type="match status" value="1"/>
</dbReference>
<name>A0A934K586_9BACT</name>
<dbReference type="SUPFAM" id="SSF51735">
    <property type="entry name" value="NAD(P)-binding Rossmann-fold domains"/>
    <property type="match status" value="1"/>
</dbReference>
<evidence type="ECO:0000313" key="7">
    <source>
        <dbReference type="Proteomes" id="UP000612893"/>
    </source>
</evidence>
<dbReference type="Gene3D" id="3.40.50.720">
    <property type="entry name" value="NAD(P)-binding Rossmann-like Domain"/>
    <property type="match status" value="1"/>
</dbReference>
<dbReference type="Gene3D" id="3.30.360.10">
    <property type="entry name" value="Dihydrodipicolinate Reductase, domain 2"/>
    <property type="match status" value="1"/>
</dbReference>
<dbReference type="PANTHER" id="PTHR43593">
    <property type="match status" value="1"/>
</dbReference>
<keyword evidence="2" id="KW-0560">Oxidoreductase</keyword>
<dbReference type="InterPro" id="IPR023794">
    <property type="entry name" value="MI/DCI_dehydrogenase"/>
</dbReference>
<evidence type="ECO:0000256" key="1">
    <source>
        <dbReference type="ARBA" id="ARBA00010928"/>
    </source>
</evidence>
<reference evidence="6" key="1">
    <citation type="submission" date="2020-10" db="EMBL/GenBank/DDBJ databases">
        <title>Ca. Dormibacterota MAGs.</title>
        <authorList>
            <person name="Montgomery K."/>
        </authorList>
    </citation>
    <scope>NUCLEOTIDE SEQUENCE [LARGE SCALE GENOMIC DNA]</scope>
    <source>
        <strain evidence="6">SC8812_S17_10</strain>
    </source>
</reference>
<dbReference type="SUPFAM" id="SSF55347">
    <property type="entry name" value="Glyceraldehyde-3-phosphate dehydrogenase-like, C-terminal domain"/>
    <property type="match status" value="1"/>
</dbReference>
<organism evidence="6 7">
    <name type="scientific">Candidatus Nephthysia bennettiae</name>
    <dbReference type="NCBI Taxonomy" id="3127016"/>
    <lineage>
        <taxon>Bacteria</taxon>
        <taxon>Bacillati</taxon>
        <taxon>Candidatus Dormiibacterota</taxon>
        <taxon>Candidatus Dormibacteria</taxon>
        <taxon>Candidatus Dormibacterales</taxon>
        <taxon>Candidatus Dormibacteraceae</taxon>
        <taxon>Candidatus Nephthysia</taxon>
    </lineage>
</organism>
<keyword evidence="3" id="KW-0520">NAD</keyword>
<feature type="domain" description="Gfo/Idh/MocA-like oxidoreductase N-terminal" evidence="4">
    <location>
        <begin position="3"/>
        <end position="124"/>
    </location>
</feature>
<dbReference type="HAMAP" id="MF_01671">
    <property type="entry name" value="IolG"/>
    <property type="match status" value="1"/>
</dbReference>
<dbReference type="InterPro" id="IPR000683">
    <property type="entry name" value="Gfo/Idh/MocA-like_OxRdtase_N"/>
</dbReference>
<accession>A0A934K586</accession>
<dbReference type="GO" id="GO:0016491">
    <property type="term" value="F:oxidoreductase activity"/>
    <property type="evidence" value="ECO:0007669"/>
    <property type="project" value="UniProtKB-KW"/>
</dbReference>
<proteinExistence type="inferred from homology"/>
<gene>
    <name evidence="6" type="ORF">JF922_13605</name>
</gene>
<evidence type="ECO:0000256" key="3">
    <source>
        <dbReference type="ARBA" id="ARBA00023027"/>
    </source>
</evidence>
<sequence length="354" mass="38040">MTLRVGVIGVGAIGQDHIRRLTHVISGSRVVALSDVDPERAQAAAESLEGARVHATGQDLVEDGEVDAILVASWGATHEEYVLASIAAGKPVFCEKPLAPTADACLHIVEAEVARGRRFVQVGYMRRYDAGYRAMKNALARGTFGAPLMAHCAHRNASAPPYGFTSEMMISDSAVHEIDLVRWLFDEEIAAATVLKPRRTTRGNPELQDPMLMILEMANGVMVDVEVFVNCGYGYDIRCEVVAEAGTVSLGDGGDVVLTSSGLRSRPVPAGWRERFVRAYDVELQEWVEAVSAGEPTGPSSWDGYAAAAVVEGCLEALQSGQRSAVQLQAPPEFYRTRRAAVAVEQATEGQSGR</sequence>
<dbReference type="AlphaFoldDB" id="A0A934K586"/>